<name>A0A430ATN9_9ENTE</name>
<comment type="caution">
    <text evidence="3">The sequence shown here is derived from an EMBL/GenBank/DDBJ whole genome shotgun (WGS) entry which is preliminary data.</text>
</comment>
<organism evidence="3 4">
    <name type="scientific">Vagococcus acidifermentans</name>
    <dbReference type="NCBI Taxonomy" id="564710"/>
    <lineage>
        <taxon>Bacteria</taxon>
        <taxon>Bacillati</taxon>
        <taxon>Bacillota</taxon>
        <taxon>Bacilli</taxon>
        <taxon>Lactobacillales</taxon>
        <taxon>Enterococcaceae</taxon>
        <taxon>Vagococcus</taxon>
    </lineage>
</organism>
<feature type="transmembrane region" description="Helical" evidence="2">
    <location>
        <begin position="282"/>
        <end position="303"/>
    </location>
</feature>
<feature type="transmembrane region" description="Helical" evidence="2">
    <location>
        <begin position="66"/>
        <end position="85"/>
    </location>
</feature>
<feature type="transmembrane region" description="Helical" evidence="2">
    <location>
        <begin position="228"/>
        <end position="249"/>
    </location>
</feature>
<gene>
    <name evidence="3" type="ORF">CBF27_07920</name>
</gene>
<feature type="transmembrane region" description="Helical" evidence="2">
    <location>
        <begin position="36"/>
        <end position="54"/>
    </location>
</feature>
<dbReference type="PANTHER" id="PTHR36838">
    <property type="entry name" value="AUXIN EFFLUX CARRIER FAMILY PROTEIN"/>
    <property type="match status" value="1"/>
</dbReference>
<evidence type="ECO:0000256" key="2">
    <source>
        <dbReference type="SAM" id="Phobius"/>
    </source>
</evidence>
<sequence>MTIRQILIHAATLLLIILSGYFMKKTGALKKTDGQILAKIIMTVTLPAAIIIGLKDVALSLALFKLTLTAVIVTVVLVSFAGFFWRKQAPQHHQLMMFTISGYNIGNFALPFIQGFYPVFIPFAIIFDIGNALMMFGGTEIMINYFSARHGSSITMGDILRRMLRSIPLMTYVVLLLLHSFSVPVPALVYQFAQPFANSNTFLSMFMVGLFLEFKLSDNDRQLVGKVLVTRYLLAAGLAVLIYLIPFFSLLEKKIILLMLFTPVATVSTIRAIEEGLQSETVGFIASISFIISFLLMTAVILFV</sequence>
<dbReference type="AlphaFoldDB" id="A0A430ATN9"/>
<feature type="transmembrane region" description="Helical" evidence="2">
    <location>
        <begin position="6"/>
        <end position="24"/>
    </location>
</feature>
<keyword evidence="2" id="KW-0812">Transmembrane</keyword>
<keyword evidence="4" id="KW-1185">Reference proteome</keyword>
<keyword evidence="1" id="KW-0813">Transport</keyword>
<dbReference type="EMBL" id="NGKC01000008">
    <property type="protein sequence ID" value="RSU11417.1"/>
    <property type="molecule type" value="Genomic_DNA"/>
</dbReference>
<proteinExistence type="predicted"/>
<evidence type="ECO:0000313" key="4">
    <source>
        <dbReference type="Proteomes" id="UP000286773"/>
    </source>
</evidence>
<keyword evidence="2" id="KW-1133">Transmembrane helix</keyword>
<feature type="transmembrane region" description="Helical" evidence="2">
    <location>
        <begin position="167"/>
        <end position="190"/>
    </location>
</feature>
<accession>A0A430ATN9</accession>
<keyword evidence="2" id="KW-0472">Membrane</keyword>
<protein>
    <submittedName>
        <fullName evidence="3">Uncharacterized protein</fullName>
    </submittedName>
</protein>
<dbReference type="Proteomes" id="UP000286773">
    <property type="component" value="Unassembled WGS sequence"/>
</dbReference>
<reference evidence="3 4" key="1">
    <citation type="submission" date="2017-05" db="EMBL/GenBank/DDBJ databases">
        <title>Vagococcus spp. assemblies.</title>
        <authorList>
            <person name="Gulvik C.A."/>
        </authorList>
    </citation>
    <scope>NUCLEOTIDE SEQUENCE [LARGE SCALE GENOMIC DNA]</scope>
    <source>
        <strain evidence="3 4">LMG 24798</strain>
    </source>
</reference>
<dbReference type="OrthoDB" id="3238334at2"/>
<feature type="transmembrane region" description="Helical" evidence="2">
    <location>
        <begin position="196"/>
        <end position="216"/>
    </location>
</feature>
<dbReference type="RefSeq" id="WP_126813783.1">
    <property type="nucleotide sequence ID" value="NZ_NGKC01000008.1"/>
</dbReference>
<evidence type="ECO:0000256" key="1">
    <source>
        <dbReference type="ARBA" id="ARBA00022448"/>
    </source>
</evidence>
<evidence type="ECO:0000313" key="3">
    <source>
        <dbReference type="EMBL" id="RSU11417.1"/>
    </source>
</evidence>
<dbReference type="PANTHER" id="PTHR36838:SF3">
    <property type="entry name" value="TRANSPORTER AUXIN EFFLUX CARRIER EC FAMILY"/>
    <property type="match status" value="1"/>
</dbReference>
<feature type="transmembrane region" description="Helical" evidence="2">
    <location>
        <begin position="97"/>
        <end position="117"/>
    </location>
</feature>